<feature type="compositionally biased region" description="Basic and acidic residues" evidence="1">
    <location>
        <begin position="1"/>
        <end position="11"/>
    </location>
</feature>
<evidence type="ECO:0000256" key="1">
    <source>
        <dbReference type="SAM" id="MobiDB-lite"/>
    </source>
</evidence>
<dbReference type="AlphaFoldDB" id="A0A4C1VRA1"/>
<reference evidence="2 3" key="1">
    <citation type="journal article" date="2019" name="Commun. Biol.">
        <title>The bagworm genome reveals a unique fibroin gene that provides high tensile strength.</title>
        <authorList>
            <person name="Kono N."/>
            <person name="Nakamura H."/>
            <person name="Ohtoshi R."/>
            <person name="Tomita M."/>
            <person name="Numata K."/>
            <person name="Arakawa K."/>
        </authorList>
    </citation>
    <scope>NUCLEOTIDE SEQUENCE [LARGE SCALE GENOMIC DNA]</scope>
</reference>
<feature type="region of interest" description="Disordered" evidence="1">
    <location>
        <begin position="1"/>
        <end position="26"/>
    </location>
</feature>
<organism evidence="2 3">
    <name type="scientific">Eumeta variegata</name>
    <name type="common">Bagworm moth</name>
    <name type="synonym">Eumeta japonica</name>
    <dbReference type="NCBI Taxonomy" id="151549"/>
    <lineage>
        <taxon>Eukaryota</taxon>
        <taxon>Metazoa</taxon>
        <taxon>Ecdysozoa</taxon>
        <taxon>Arthropoda</taxon>
        <taxon>Hexapoda</taxon>
        <taxon>Insecta</taxon>
        <taxon>Pterygota</taxon>
        <taxon>Neoptera</taxon>
        <taxon>Endopterygota</taxon>
        <taxon>Lepidoptera</taxon>
        <taxon>Glossata</taxon>
        <taxon>Ditrysia</taxon>
        <taxon>Tineoidea</taxon>
        <taxon>Psychidae</taxon>
        <taxon>Oiketicinae</taxon>
        <taxon>Eumeta</taxon>
    </lineage>
</organism>
<comment type="caution">
    <text evidence="2">The sequence shown here is derived from an EMBL/GenBank/DDBJ whole genome shotgun (WGS) entry which is preliminary data.</text>
</comment>
<sequence length="68" mass="7699">MVKKKKEEKSAGEPFFSHRAPQTTRRRLITERVHQSSRSTWNQADCCVADVRERTGPAGAPCETHCSL</sequence>
<proteinExistence type="predicted"/>
<accession>A0A4C1VRA1</accession>
<evidence type="ECO:0000313" key="2">
    <source>
        <dbReference type="EMBL" id="GBP40354.1"/>
    </source>
</evidence>
<dbReference type="Proteomes" id="UP000299102">
    <property type="component" value="Unassembled WGS sequence"/>
</dbReference>
<gene>
    <name evidence="2" type="ORF">EVAR_86500_1</name>
</gene>
<name>A0A4C1VRA1_EUMVA</name>
<keyword evidence="3" id="KW-1185">Reference proteome</keyword>
<evidence type="ECO:0000313" key="3">
    <source>
        <dbReference type="Proteomes" id="UP000299102"/>
    </source>
</evidence>
<protein>
    <submittedName>
        <fullName evidence="2">Uncharacterized protein</fullName>
    </submittedName>
</protein>
<dbReference type="EMBL" id="BGZK01000380">
    <property type="protein sequence ID" value="GBP40354.1"/>
    <property type="molecule type" value="Genomic_DNA"/>
</dbReference>